<dbReference type="Gene3D" id="3.40.50.1820">
    <property type="entry name" value="alpha/beta hydrolase"/>
    <property type="match status" value="1"/>
</dbReference>
<dbReference type="STRING" id="1764295.A0A5B8MMD1"/>
<dbReference type="GO" id="GO:0005737">
    <property type="term" value="C:cytoplasm"/>
    <property type="evidence" value="ECO:0007669"/>
    <property type="project" value="TreeGrafter"/>
</dbReference>
<dbReference type="GO" id="GO:0005634">
    <property type="term" value="C:nucleus"/>
    <property type="evidence" value="ECO:0007669"/>
    <property type="project" value="TreeGrafter"/>
</dbReference>
<dbReference type="EMBL" id="CP031037">
    <property type="protein sequence ID" value="QDZ20460.1"/>
    <property type="molecule type" value="Genomic_DNA"/>
</dbReference>
<dbReference type="GO" id="GO:0016787">
    <property type="term" value="F:hydrolase activity"/>
    <property type="evidence" value="ECO:0007669"/>
    <property type="project" value="UniProtKB-KW"/>
</dbReference>
<dbReference type="PANTHER" id="PTHR48070:SF6">
    <property type="entry name" value="ESTERASE OVCA2"/>
    <property type="match status" value="1"/>
</dbReference>
<proteinExistence type="predicted"/>
<dbReference type="InterPro" id="IPR005645">
    <property type="entry name" value="FSH-like_dom"/>
</dbReference>
<protein>
    <submittedName>
        <fullName evidence="3">Putative serine hydrolase</fullName>
    </submittedName>
</protein>
<dbReference type="InterPro" id="IPR050593">
    <property type="entry name" value="LovG"/>
</dbReference>
<feature type="domain" description="Serine hydrolase" evidence="2">
    <location>
        <begin position="4"/>
        <end position="179"/>
    </location>
</feature>
<reference evidence="3 4" key="1">
    <citation type="submission" date="2018-07" db="EMBL/GenBank/DDBJ databases">
        <title>The complete nuclear genome of the prasinophyte Chloropicon primus (CCMP1205).</title>
        <authorList>
            <person name="Pombert J.-F."/>
            <person name="Otis C."/>
            <person name="Turmel M."/>
            <person name="Lemieux C."/>
        </authorList>
    </citation>
    <scope>NUCLEOTIDE SEQUENCE [LARGE SCALE GENOMIC DNA]</scope>
    <source>
        <strain evidence="3 4">CCMP1205</strain>
    </source>
</reference>
<evidence type="ECO:0000313" key="4">
    <source>
        <dbReference type="Proteomes" id="UP000316726"/>
    </source>
</evidence>
<dbReference type="OrthoDB" id="414698at2759"/>
<evidence type="ECO:0000313" key="3">
    <source>
        <dbReference type="EMBL" id="QDZ20460.1"/>
    </source>
</evidence>
<keyword evidence="4" id="KW-1185">Reference proteome</keyword>
<dbReference type="PANTHER" id="PTHR48070">
    <property type="entry name" value="ESTERASE OVCA2"/>
    <property type="match status" value="1"/>
</dbReference>
<organism evidence="3 4">
    <name type="scientific">Chloropicon primus</name>
    <dbReference type="NCBI Taxonomy" id="1764295"/>
    <lineage>
        <taxon>Eukaryota</taxon>
        <taxon>Viridiplantae</taxon>
        <taxon>Chlorophyta</taxon>
        <taxon>Chloropicophyceae</taxon>
        <taxon>Chloropicales</taxon>
        <taxon>Chloropicaceae</taxon>
        <taxon>Chloropicon</taxon>
    </lineage>
</organism>
<dbReference type="SUPFAM" id="SSF53474">
    <property type="entry name" value="alpha/beta-Hydrolases"/>
    <property type="match status" value="1"/>
</dbReference>
<dbReference type="Proteomes" id="UP000316726">
    <property type="component" value="Chromosome 4"/>
</dbReference>
<evidence type="ECO:0000259" key="2">
    <source>
        <dbReference type="Pfam" id="PF03959"/>
    </source>
</evidence>
<sequence length="193" mass="21427">MAGWLKEFDSVCDFVFLTGPFESALPVTPIVEQFFPDDPKCQWFRKMEHLEEGGVRYAGLDVGFETIGKALAEQGPFDGVLGFSQGAALSFYTAAKQQNGELVPPDGGKLKFAIIIAGFTPRDLNHRYLFNSQLETPTCHIWGDHDVLKFKSEEATKNCVEPLVLNHKAGHKVPKLSQTQVGLLSDFIHKAMQ</sequence>
<accession>A0A5B8MMD1</accession>
<dbReference type="AlphaFoldDB" id="A0A5B8MMD1"/>
<dbReference type="InterPro" id="IPR029058">
    <property type="entry name" value="AB_hydrolase_fold"/>
</dbReference>
<evidence type="ECO:0000256" key="1">
    <source>
        <dbReference type="ARBA" id="ARBA00022801"/>
    </source>
</evidence>
<keyword evidence="1 3" id="KW-0378">Hydrolase</keyword>
<dbReference type="Pfam" id="PF03959">
    <property type="entry name" value="FSH1"/>
    <property type="match status" value="1"/>
</dbReference>
<name>A0A5B8MMD1_9CHLO</name>
<gene>
    <name evidence="3" type="ORF">A3770_04p29780</name>
</gene>